<dbReference type="EMBL" id="JAFBIT010000002">
    <property type="protein sequence ID" value="MCF2652517.1"/>
    <property type="molecule type" value="Genomic_DNA"/>
</dbReference>
<dbReference type="PANTHER" id="PTHR12110">
    <property type="entry name" value="HYDROXYPYRUVATE ISOMERASE"/>
    <property type="match status" value="1"/>
</dbReference>
<protein>
    <submittedName>
        <fullName evidence="2">Sugar phosphate isomerase/epimerase</fullName>
    </submittedName>
</protein>
<dbReference type="Pfam" id="PF01261">
    <property type="entry name" value="AP_endonuc_2"/>
    <property type="match status" value="1"/>
</dbReference>
<dbReference type="InterPro" id="IPR050312">
    <property type="entry name" value="IolE/XylAMocC-like"/>
</dbReference>
<evidence type="ECO:0000313" key="3">
    <source>
        <dbReference type="Proteomes" id="UP001299220"/>
    </source>
</evidence>
<dbReference type="InterPro" id="IPR036237">
    <property type="entry name" value="Xyl_isomerase-like_sf"/>
</dbReference>
<comment type="caution">
    <text evidence="2">The sequence shown here is derived from an EMBL/GenBank/DDBJ whole genome shotgun (WGS) entry which is preliminary data.</text>
</comment>
<evidence type="ECO:0000259" key="1">
    <source>
        <dbReference type="Pfam" id="PF01261"/>
    </source>
</evidence>
<reference evidence="2 3" key="1">
    <citation type="submission" date="2020-12" db="EMBL/GenBank/DDBJ databases">
        <title>Whole genome sequences of gut porcine anaerobes.</title>
        <authorList>
            <person name="Kubasova T."/>
            <person name="Jahodarova E."/>
            <person name="Rychlik I."/>
        </authorList>
    </citation>
    <scope>NUCLEOTIDE SEQUENCE [LARGE SCALE GENOMIC DNA]</scope>
    <source>
        <strain evidence="2 3">An867</strain>
    </source>
</reference>
<dbReference type="Gene3D" id="3.20.20.150">
    <property type="entry name" value="Divalent-metal-dependent TIM barrel enzymes"/>
    <property type="match status" value="1"/>
</dbReference>
<dbReference type="Proteomes" id="UP001299220">
    <property type="component" value="Unassembled WGS sequence"/>
</dbReference>
<dbReference type="SUPFAM" id="SSF51658">
    <property type="entry name" value="Xylose isomerase-like"/>
    <property type="match status" value="1"/>
</dbReference>
<proteinExistence type="predicted"/>
<dbReference type="GO" id="GO:0016853">
    <property type="term" value="F:isomerase activity"/>
    <property type="evidence" value="ECO:0007669"/>
    <property type="project" value="UniProtKB-KW"/>
</dbReference>
<organism evidence="2 3">
    <name type="scientific">Anaeromassilibacillus senegalensis</name>
    <dbReference type="NCBI Taxonomy" id="1673717"/>
    <lineage>
        <taxon>Bacteria</taxon>
        <taxon>Bacillati</taxon>
        <taxon>Bacillota</taxon>
        <taxon>Clostridia</taxon>
        <taxon>Eubacteriales</taxon>
        <taxon>Acutalibacteraceae</taxon>
        <taxon>Anaeromassilibacillus</taxon>
    </lineage>
</organism>
<gene>
    <name evidence="2" type="ORF">JQM67_07875</name>
</gene>
<sequence length="254" mass="28987">MIIGAQGFTIRNFAQNEADLRVTAKKLHDIGFKTLQVSAFGDIDPHIIREICDENELKIIITHTNPQLLLENTEKVIENHRIFGCEHIGIGMMPQKYTGSLEGMRAFLSDYKTAADKIHDVGMKLHYHNHGFEYEQFGGKCLLDWMAEETDPEKWGFILDVYWTQFGGRSPARQIESLSGRIDVIHFKDMKMHGHEHRFAAVMDGNLDFDAILEACAETGIQYAMIEQDDCYDRDPFDELALSAKNLLNAGCRF</sequence>
<accession>A0ABS9CQT0</accession>
<evidence type="ECO:0000313" key="2">
    <source>
        <dbReference type="EMBL" id="MCF2652517.1"/>
    </source>
</evidence>
<feature type="domain" description="Xylose isomerase-like TIM barrel" evidence="1">
    <location>
        <begin position="28"/>
        <end position="226"/>
    </location>
</feature>
<dbReference type="RefSeq" id="WP_235323568.1">
    <property type="nucleotide sequence ID" value="NZ_JAFBIT010000002.1"/>
</dbReference>
<keyword evidence="3" id="KW-1185">Reference proteome</keyword>
<name>A0ABS9CQT0_9FIRM</name>
<dbReference type="InterPro" id="IPR013022">
    <property type="entry name" value="Xyl_isomerase-like_TIM-brl"/>
</dbReference>
<keyword evidence="2" id="KW-0413">Isomerase</keyword>
<dbReference type="PANTHER" id="PTHR12110:SF41">
    <property type="entry name" value="INOSOSE DEHYDRATASE"/>
    <property type="match status" value="1"/>
</dbReference>